<evidence type="ECO:0000256" key="1">
    <source>
        <dbReference type="ARBA" id="ARBA00022553"/>
    </source>
</evidence>
<dbReference type="GeneID" id="301333150"/>
<keyword evidence="3 8" id="KW-0238">DNA-binding</keyword>
<dbReference type="CDD" id="cd06170">
    <property type="entry name" value="LuxR_C_like"/>
    <property type="match status" value="1"/>
</dbReference>
<name>A0A640THV4_STRNI</name>
<dbReference type="GO" id="GO:0000160">
    <property type="term" value="P:phosphorelay signal transduction system"/>
    <property type="evidence" value="ECO:0007669"/>
    <property type="project" value="InterPro"/>
</dbReference>
<evidence type="ECO:0000313" key="11">
    <source>
        <dbReference type="Proteomes" id="UP001210169"/>
    </source>
</evidence>
<dbReference type="Pfam" id="PF00196">
    <property type="entry name" value="GerE"/>
    <property type="match status" value="1"/>
</dbReference>
<proteinExistence type="predicted"/>
<accession>A0A640THV4</accession>
<keyword evidence="2" id="KW-0805">Transcription regulation</keyword>
<dbReference type="Proteomes" id="UP001210169">
    <property type="component" value="Chromosome"/>
</dbReference>
<dbReference type="CDD" id="cd17535">
    <property type="entry name" value="REC_NarL-like"/>
    <property type="match status" value="1"/>
</dbReference>
<sequence length="221" mass="22933">MNVSQAAGIRVAIIASHPITVAGLASVVDIRPDMTVVATAPTVAEGLTDILRAEPDAVIAELTPGCGGSHIPDLVDALRRQGGKAAVIALAEDPGQVVTALKAGARGFLLRDCSTDEIVTGVGQVVHGAVPVSPRTLPHLVSEVVSPTTPPALSQREREVLELVARGQSNSRIAASLHVSEATVKTHMRRMFHKLEVNDRASAVAVALSKGLLALHEDQSA</sequence>
<evidence type="ECO:0000313" key="9">
    <source>
        <dbReference type="EMBL" id="WAU05597.1"/>
    </source>
</evidence>
<keyword evidence="4" id="KW-0804">Transcription</keyword>
<gene>
    <name evidence="8" type="ORF">Sliba_36020</name>
    <name evidence="9" type="ORF">STRNI_003982</name>
</gene>
<dbReference type="PANTHER" id="PTHR44688">
    <property type="entry name" value="DNA-BINDING TRANSCRIPTIONAL ACTIVATOR DEVR_DOSR"/>
    <property type="match status" value="1"/>
</dbReference>
<keyword evidence="11" id="KW-1185">Reference proteome</keyword>
<dbReference type="PROSITE" id="PS50043">
    <property type="entry name" value="HTH_LUXR_2"/>
    <property type="match status" value="1"/>
</dbReference>
<keyword evidence="1" id="KW-0597">Phosphoprotein</keyword>
<evidence type="ECO:0000256" key="4">
    <source>
        <dbReference type="ARBA" id="ARBA00023163"/>
    </source>
</evidence>
<dbReference type="EMBL" id="BLIP01000001">
    <property type="protein sequence ID" value="GFE23149.1"/>
    <property type="molecule type" value="Genomic_DNA"/>
</dbReference>
<comment type="caution">
    <text evidence="5">Lacks conserved residue(s) required for the propagation of feature annotation.</text>
</comment>
<feature type="domain" description="Response regulatory" evidence="7">
    <location>
        <begin position="10"/>
        <end position="126"/>
    </location>
</feature>
<dbReference type="PRINTS" id="PR00038">
    <property type="entry name" value="HTHLUXR"/>
</dbReference>
<reference evidence="8 10" key="1">
    <citation type="submission" date="2019-12" db="EMBL/GenBank/DDBJ databases">
        <title>Whole genome shotgun sequence of Streptomyces libani subsp. libani NBRC 13452.</title>
        <authorList>
            <person name="Ichikawa N."/>
            <person name="Kimura A."/>
            <person name="Kitahashi Y."/>
            <person name="Komaki H."/>
            <person name="Tamura T."/>
        </authorList>
    </citation>
    <scope>NUCLEOTIDE SEQUENCE [LARGE SCALE GENOMIC DNA]</scope>
    <source>
        <strain evidence="8 10">NBRC 13452</strain>
    </source>
</reference>
<evidence type="ECO:0000259" key="7">
    <source>
        <dbReference type="PROSITE" id="PS50110"/>
    </source>
</evidence>
<dbReference type="SUPFAM" id="SSF52172">
    <property type="entry name" value="CheY-like"/>
    <property type="match status" value="1"/>
</dbReference>
<dbReference type="RefSeq" id="WP_159487103.1">
    <property type="nucleotide sequence ID" value="NZ_BLIP01000001.1"/>
</dbReference>
<dbReference type="GO" id="GO:0003677">
    <property type="term" value="F:DNA binding"/>
    <property type="evidence" value="ECO:0007669"/>
    <property type="project" value="UniProtKB-KW"/>
</dbReference>
<dbReference type="InterPro" id="IPR000792">
    <property type="entry name" value="Tscrpt_reg_LuxR_C"/>
</dbReference>
<dbReference type="InterPro" id="IPR016032">
    <property type="entry name" value="Sig_transdc_resp-reg_C-effctor"/>
</dbReference>
<dbReference type="EMBL" id="CP114203">
    <property type="protein sequence ID" value="WAU05597.1"/>
    <property type="molecule type" value="Genomic_DNA"/>
</dbReference>
<dbReference type="GO" id="GO:0006355">
    <property type="term" value="P:regulation of DNA-templated transcription"/>
    <property type="evidence" value="ECO:0007669"/>
    <property type="project" value="InterPro"/>
</dbReference>
<evidence type="ECO:0000256" key="5">
    <source>
        <dbReference type="PROSITE-ProRule" id="PRU00169"/>
    </source>
</evidence>
<dbReference type="AlphaFoldDB" id="A0A640THV4"/>
<dbReference type="SMART" id="SM00421">
    <property type="entry name" value="HTH_LUXR"/>
    <property type="match status" value="1"/>
</dbReference>
<feature type="domain" description="HTH luxR-type" evidence="6">
    <location>
        <begin position="146"/>
        <end position="211"/>
    </location>
</feature>
<dbReference type="Gene3D" id="3.40.50.2300">
    <property type="match status" value="1"/>
</dbReference>
<dbReference type="InterPro" id="IPR058245">
    <property type="entry name" value="NreC/VraR/RcsB-like_REC"/>
</dbReference>
<evidence type="ECO:0000313" key="10">
    <source>
        <dbReference type="Proteomes" id="UP000429552"/>
    </source>
</evidence>
<dbReference type="PROSITE" id="PS00622">
    <property type="entry name" value="HTH_LUXR_1"/>
    <property type="match status" value="1"/>
</dbReference>
<dbReference type="InterPro" id="IPR001789">
    <property type="entry name" value="Sig_transdc_resp-reg_receiver"/>
</dbReference>
<evidence type="ECO:0000256" key="3">
    <source>
        <dbReference type="ARBA" id="ARBA00023125"/>
    </source>
</evidence>
<evidence type="ECO:0000256" key="2">
    <source>
        <dbReference type="ARBA" id="ARBA00023015"/>
    </source>
</evidence>
<dbReference type="InterPro" id="IPR011006">
    <property type="entry name" value="CheY-like_superfamily"/>
</dbReference>
<dbReference type="PROSITE" id="PS50110">
    <property type="entry name" value="RESPONSE_REGULATORY"/>
    <property type="match status" value="1"/>
</dbReference>
<organism evidence="8 10">
    <name type="scientific">Streptomyces nigrescens</name>
    <dbReference type="NCBI Taxonomy" id="1920"/>
    <lineage>
        <taxon>Bacteria</taxon>
        <taxon>Bacillati</taxon>
        <taxon>Actinomycetota</taxon>
        <taxon>Actinomycetes</taxon>
        <taxon>Kitasatosporales</taxon>
        <taxon>Streptomycetaceae</taxon>
        <taxon>Streptomyces</taxon>
    </lineage>
</organism>
<reference evidence="9 11" key="2">
    <citation type="submission" date="2022-12" db="EMBL/GenBank/DDBJ databases">
        <authorList>
            <person name="Ruckert C."/>
            <person name="Busche T."/>
            <person name="Kalinowski J."/>
            <person name="Wittmann C."/>
        </authorList>
    </citation>
    <scope>NUCLEOTIDE SEQUENCE [LARGE SCALE GENOMIC DNA]</scope>
    <source>
        <strain evidence="9 11">DSM 40276</strain>
    </source>
</reference>
<protein>
    <submittedName>
        <fullName evidence="8">DNA-binding response regulator</fullName>
    </submittedName>
    <submittedName>
        <fullName evidence="9">Response regulator transcription factor</fullName>
    </submittedName>
</protein>
<dbReference type="SUPFAM" id="SSF46894">
    <property type="entry name" value="C-terminal effector domain of the bipartite response regulators"/>
    <property type="match status" value="1"/>
</dbReference>
<dbReference type="Proteomes" id="UP000429552">
    <property type="component" value="Unassembled WGS sequence"/>
</dbReference>
<dbReference type="PANTHER" id="PTHR44688:SF16">
    <property type="entry name" value="DNA-BINDING TRANSCRIPTIONAL ACTIVATOR DEVR_DOSR"/>
    <property type="match status" value="1"/>
</dbReference>
<evidence type="ECO:0000313" key="8">
    <source>
        <dbReference type="EMBL" id="GFE23149.1"/>
    </source>
</evidence>
<evidence type="ECO:0000259" key="6">
    <source>
        <dbReference type="PROSITE" id="PS50043"/>
    </source>
</evidence>